<dbReference type="Pfam" id="PF01832">
    <property type="entry name" value="Glucosaminidase"/>
    <property type="match status" value="1"/>
</dbReference>
<evidence type="ECO:0000313" key="3">
    <source>
        <dbReference type="EMBL" id="REE81248.1"/>
    </source>
</evidence>
<feature type="region of interest" description="Disordered" evidence="1">
    <location>
        <begin position="237"/>
        <end position="263"/>
    </location>
</feature>
<dbReference type="AlphaFoldDB" id="A0A3D9RP57"/>
<evidence type="ECO:0000256" key="1">
    <source>
        <dbReference type="SAM" id="MobiDB-lite"/>
    </source>
</evidence>
<dbReference type="RefSeq" id="WP_116190180.1">
    <property type="nucleotide sequence ID" value="NZ_QTTN01000019.1"/>
</dbReference>
<dbReference type="GO" id="GO:0004040">
    <property type="term" value="F:amidase activity"/>
    <property type="evidence" value="ECO:0007669"/>
    <property type="project" value="InterPro"/>
</dbReference>
<evidence type="ECO:0000313" key="4">
    <source>
        <dbReference type="Proteomes" id="UP000256304"/>
    </source>
</evidence>
<dbReference type="Pfam" id="PF08239">
    <property type="entry name" value="SH3_3"/>
    <property type="match status" value="1"/>
</dbReference>
<reference evidence="3 4" key="1">
    <citation type="submission" date="2018-08" db="EMBL/GenBank/DDBJ databases">
        <title>Genomic Encyclopedia of Type Strains, Phase III (KMG-III): the genomes of soil and plant-associated and newly described type strains.</title>
        <authorList>
            <person name="Whitman W."/>
        </authorList>
    </citation>
    <scope>NUCLEOTIDE SEQUENCE [LARGE SCALE GENOMIC DNA]</scope>
    <source>
        <strain evidence="3 4">CGMCC 1.10966</strain>
    </source>
</reference>
<feature type="compositionally biased region" description="Polar residues" evidence="1">
    <location>
        <begin position="254"/>
        <end position="263"/>
    </location>
</feature>
<gene>
    <name evidence="3" type="ORF">A8990_11983</name>
</gene>
<comment type="caution">
    <text evidence="3">The sequence shown here is derived from an EMBL/GenBank/DDBJ whole genome shotgun (WGS) entry which is preliminary data.</text>
</comment>
<dbReference type="Gene3D" id="2.30.30.40">
    <property type="entry name" value="SH3 Domains"/>
    <property type="match status" value="1"/>
</dbReference>
<feature type="domain" description="SH3b" evidence="2">
    <location>
        <begin position="109"/>
        <end position="168"/>
    </location>
</feature>
<dbReference type="Gene3D" id="1.10.530.10">
    <property type="match status" value="1"/>
</dbReference>
<dbReference type="OrthoDB" id="9816557at2"/>
<protein>
    <submittedName>
        <fullName evidence="3">SH3 domain-containing protein</fullName>
    </submittedName>
</protein>
<proteinExistence type="predicted"/>
<dbReference type="SMART" id="SM00287">
    <property type="entry name" value="SH3b"/>
    <property type="match status" value="1"/>
</dbReference>
<dbReference type="InterPro" id="IPR003646">
    <property type="entry name" value="SH3-like_bac-type"/>
</dbReference>
<evidence type="ECO:0000259" key="2">
    <source>
        <dbReference type="SMART" id="SM00287"/>
    </source>
</evidence>
<name>A0A3D9RP57_9BACL</name>
<dbReference type="InterPro" id="IPR002901">
    <property type="entry name" value="MGlyc_endo_b_GlcNAc-like_dom"/>
</dbReference>
<dbReference type="EMBL" id="QTTN01000019">
    <property type="protein sequence ID" value="REE81248.1"/>
    <property type="molecule type" value="Genomic_DNA"/>
</dbReference>
<organism evidence="3 4">
    <name type="scientific">Paenibacillus taihuensis</name>
    <dbReference type="NCBI Taxonomy" id="1156355"/>
    <lineage>
        <taxon>Bacteria</taxon>
        <taxon>Bacillati</taxon>
        <taxon>Bacillota</taxon>
        <taxon>Bacilli</taxon>
        <taxon>Bacillales</taxon>
        <taxon>Paenibacillaceae</taxon>
        <taxon>Paenibacillus</taxon>
    </lineage>
</organism>
<keyword evidence="4" id="KW-1185">Reference proteome</keyword>
<dbReference type="Proteomes" id="UP000256304">
    <property type="component" value="Unassembled WGS sequence"/>
</dbReference>
<accession>A0A3D9RP57</accession>
<sequence length="397" mass="42402">MSRSIQWNVVAYMIIAALLASFVVSFNHSFNPWSSRSADMILPSKYSSSKQVLFNRASASTVIYPKSAFQPATVVNKAMPITAAAVPVSASATVTEKKKPVTIASVKPLYTYKVTAFYLNVREEPNAESKILYEVKQGTQLQVLSKDDTGWLVLKGGGYVHGGYATVIGVQQAASQTAVSAVSSAVAGVKAMQSNSLQIDVRPRIHTAPVKKKEVKIQSALAADAVAASSTASSASASASSGLSNDDDNGNPVKPSSSINRDSGLSSAQIAQLLKGTKLAGQGLEKAILDIEEKYGINAFFTIAVMKLESGNGKSKLARTKNNLFGLNATSGSPYRRAFTFATKGDCVQKFGQLLSDNYVERGYTTVEKVARKYCPVNSKWASHVRTIMRSDFGKLV</sequence>